<dbReference type="Pfam" id="PF02911">
    <property type="entry name" value="Formyl_trans_C"/>
    <property type="match status" value="1"/>
</dbReference>
<dbReference type="InterPro" id="IPR044135">
    <property type="entry name" value="Met-tRNA-FMT_C"/>
</dbReference>
<dbReference type="GO" id="GO:0005829">
    <property type="term" value="C:cytosol"/>
    <property type="evidence" value="ECO:0007669"/>
    <property type="project" value="TreeGrafter"/>
</dbReference>
<proteinExistence type="inferred from homology"/>
<dbReference type="Pfam" id="PF00551">
    <property type="entry name" value="Formyl_trans_N"/>
    <property type="match status" value="1"/>
</dbReference>
<dbReference type="EMBL" id="QOQF01000031">
    <property type="protein sequence ID" value="RCL75627.1"/>
    <property type="molecule type" value="Genomic_DNA"/>
</dbReference>
<dbReference type="SUPFAM" id="SSF53328">
    <property type="entry name" value="Formyltransferase"/>
    <property type="match status" value="1"/>
</dbReference>
<evidence type="ECO:0000256" key="4">
    <source>
        <dbReference type="ARBA" id="ARBA00022917"/>
    </source>
</evidence>
<feature type="domain" description="Formyl transferase N-terminal" evidence="6">
    <location>
        <begin position="1"/>
        <end position="180"/>
    </location>
</feature>
<evidence type="ECO:0000313" key="9">
    <source>
        <dbReference type="Proteomes" id="UP000252132"/>
    </source>
</evidence>
<dbReference type="InterPro" id="IPR005793">
    <property type="entry name" value="Formyl_trans_C"/>
</dbReference>
<accession>A0A368DUV9</accession>
<dbReference type="InterPro" id="IPR036477">
    <property type="entry name" value="Formyl_transf_N_sf"/>
</dbReference>
<dbReference type="Gene3D" id="3.40.50.12230">
    <property type="match status" value="1"/>
</dbReference>
<evidence type="ECO:0000256" key="2">
    <source>
        <dbReference type="ARBA" id="ARBA00012261"/>
    </source>
</evidence>
<comment type="function">
    <text evidence="5">Attaches a formyl group to the free amino group of methionyl-tRNA(fMet). The formyl group appears to play a dual role in the initiator identity of N-formylmethionyl-tRNA by promoting its recognition by IF2 and preventing the misappropriation of this tRNA by the elongation apparatus.</text>
</comment>
<dbReference type="InterPro" id="IPR011034">
    <property type="entry name" value="Formyl_transferase-like_C_sf"/>
</dbReference>
<protein>
    <recommendedName>
        <fullName evidence="2 5">Methionyl-tRNA formyltransferase</fullName>
        <ecNumber evidence="2 5">2.1.2.9</ecNumber>
    </recommendedName>
</protein>
<dbReference type="Proteomes" id="UP000252132">
    <property type="component" value="Unassembled WGS sequence"/>
</dbReference>
<dbReference type="EC" id="2.1.2.9" evidence="2 5"/>
<comment type="catalytic activity">
    <reaction evidence="5">
        <text>L-methionyl-tRNA(fMet) + (6R)-10-formyltetrahydrofolate = N-formyl-L-methionyl-tRNA(fMet) + (6S)-5,6,7,8-tetrahydrofolate + H(+)</text>
        <dbReference type="Rhea" id="RHEA:24380"/>
        <dbReference type="Rhea" id="RHEA-COMP:9952"/>
        <dbReference type="Rhea" id="RHEA-COMP:9953"/>
        <dbReference type="ChEBI" id="CHEBI:15378"/>
        <dbReference type="ChEBI" id="CHEBI:57453"/>
        <dbReference type="ChEBI" id="CHEBI:78530"/>
        <dbReference type="ChEBI" id="CHEBI:78844"/>
        <dbReference type="ChEBI" id="CHEBI:195366"/>
        <dbReference type="EC" id="2.1.2.9"/>
    </reaction>
</comment>
<gene>
    <name evidence="5" type="primary">fmt</name>
    <name evidence="8" type="ORF">DBW69_06150</name>
</gene>
<evidence type="ECO:0000313" key="8">
    <source>
        <dbReference type="EMBL" id="RCL75627.1"/>
    </source>
</evidence>
<dbReference type="AlphaFoldDB" id="A0A368DUV9"/>
<feature type="domain" description="Formyl transferase C-terminal" evidence="7">
    <location>
        <begin position="201"/>
        <end position="300"/>
    </location>
</feature>
<evidence type="ECO:0000256" key="3">
    <source>
        <dbReference type="ARBA" id="ARBA00022679"/>
    </source>
</evidence>
<keyword evidence="3 5" id="KW-0808">Transferase</keyword>
<name>A0A368DUV9_9PROT</name>
<reference evidence="8 9" key="1">
    <citation type="journal article" date="2018" name="Microbiome">
        <title>Fine metagenomic profile of the Mediterranean stratified and mixed water columns revealed by assembly and recruitment.</title>
        <authorList>
            <person name="Haro-Moreno J.M."/>
            <person name="Lopez-Perez M."/>
            <person name="De La Torre J.R."/>
            <person name="Picazo A."/>
            <person name="Camacho A."/>
            <person name="Rodriguez-Valera F."/>
        </authorList>
    </citation>
    <scope>NUCLEOTIDE SEQUENCE [LARGE SCALE GENOMIC DNA]</scope>
    <source>
        <strain evidence="8">MED-G55</strain>
    </source>
</reference>
<dbReference type="CDD" id="cd08646">
    <property type="entry name" value="FMT_core_Met-tRNA-FMT_N"/>
    <property type="match status" value="1"/>
</dbReference>
<comment type="caution">
    <text evidence="8">The sequence shown here is derived from an EMBL/GenBank/DDBJ whole genome shotgun (WGS) entry which is preliminary data.</text>
</comment>
<comment type="similarity">
    <text evidence="1 5">Belongs to the Fmt family.</text>
</comment>
<dbReference type="InterPro" id="IPR002376">
    <property type="entry name" value="Formyl_transf_N"/>
</dbReference>
<dbReference type="InterPro" id="IPR041711">
    <property type="entry name" value="Met-tRNA-FMT_N"/>
</dbReference>
<dbReference type="CDD" id="cd08704">
    <property type="entry name" value="Met_tRNA_FMT_C"/>
    <property type="match status" value="1"/>
</dbReference>
<evidence type="ECO:0000256" key="1">
    <source>
        <dbReference type="ARBA" id="ARBA00010699"/>
    </source>
</evidence>
<dbReference type="GO" id="GO:0004479">
    <property type="term" value="F:methionyl-tRNA formyltransferase activity"/>
    <property type="evidence" value="ECO:0007669"/>
    <property type="project" value="UniProtKB-UniRule"/>
</dbReference>
<dbReference type="PROSITE" id="PS00373">
    <property type="entry name" value="GART"/>
    <property type="match status" value="1"/>
</dbReference>
<dbReference type="NCBIfam" id="TIGR00460">
    <property type="entry name" value="fmt"/>
    <property type="match status" value="1"/>
</dbReference>
<dbReference type="InterPro" id="IPR005794">
    <property type="entry name" value="Fmt"/>
</dbReference>
<evidence type="ECO:0000259" key="6">
    <source>
        <dbReference type="Pfam" id="PF00551"/>
    </source>
</evidence>
<sequence>MRLIFMGTPDFSVPALNALHETGHDICAVYTRPPAKKGRGMSETLSPVHECADVLGLDVLTPKNFKSPETVATFASHQADLAVVVAYGLILPESVLSAPDKGCWNIHASLLPRWRGAAPIQRAIMAGDKQTGICIMQMEAGLDTGPVLLRREIDIDDTDTASNLHDRLMELGGNTIVEAINEYENLQPIQQSETGVTYAQKIDKLESRINWSENADQLDCFIRGLSPFPGAWFDAEGDRVKVLAARPVESLSDTKHKAGEVLDLDSGTPIIACGLGALELVHLQRAGKSAMAGEEFQRGKGLKPGTLLS</sequence>
<feature type="binding site" evidence="5">
    <location>
        <begin position="109"/>
        <end position="112"/>
    </location>
    <ligand>
        <name>(6S)-5,6,7,8-tetrahydrofolate</name>
        <dbReference type="ChEBI" id="CHEBI:57453"/>
    </ligand>
</feature>
<evidence type="ECO:0000256" key="5">
    <source>
        <dbReference type="HAMAP-Rule" id="MF_00182"/>
    </source>
</evidence>
<keyword evidence="4 5" id="KW-0648">Protein biosynthesis</keyword>
<evidence type="ECO:0000259" key="7">
    <source>
        <dbReference type="Pfam" id="PF02911"/>
    </source>
</evidence>
<dbReference type="InterPro" id="IPR001555">
    <property type="entry name" value="GART_AS"/>
</dbReference>
<dbReference type="SUPFAM" id="SSF50486">
    <property type="entry name" value="FMT C-terminal domain-like"/>
    <property type="match status" value="1"/>
</dbReference>
<organism evidence="8 9">
    <name type="scientific">PS1 clade bacterium</name>
    <dbReference type="NCBI Taxonomy" id="2175152"/>
    <lineage>
        <taxon>Bacteria</taxon>
        <taxon>Pseudomonadati</taxon>
        <taxon>Pseudomonadota</taxon>
        <taxon>Alphaproteobacteria</taxon>
        <taxon>PS1 clade</taxon>
    </lineage>
</organism>
<dbReference type="PANTHER" id="PTHR11138">
    <property type="entry name" value="METHIONYL-TRNA FORMYLTRANSFERASE"/>
    <property type="match status" value="1"/>
</dbReference>
<dbReference type="HAMAP" id="MF_00182">
    <property type="entry name" value="Formyl_trans"/>
    <property type="match status" value="1"/>
</dbReference>
<dbReference type="PANTHER" id="PTHR11138:SF5">
    <property type="entry name" value="METHIONYL-TRNA FORMYLTRANSFERASE, MITOCHONDRIAL"/>
    <property type="match status" value="1"/>
</dbReference>